<evidence type="ECO:0000313" key="2">
    <source>
        <dbReference type="Proteomes" id="UP000028741"/>
    </source>
</evidence>
<protein>
    <submittedName>
        <fullName evidence="1">Uncharacterized protein</fullName>
    </submittedName>
</protein>
<dbReference type="GeneID" id="22113324"/>
<organism evidence="1 2">
    <name type="scientific">Dickeya phage RC-2014</name>
    <dbReference type="NCBI Taxonomy" id="1477406"/>
    <lineage>
        <taxon>Viruses</taxon>
        <taxon>Duplodnaviria</taxon>
        <taxon>Heunggongvirae</taxon>
        <taxon>Uroviricota</taxon>
        <taxon>Caudoviricetes</taxon>
        <taxon>Pantevenvirales</taxon>
        <taxon>Ackermannviridae</taxon>
        <taxon>Aglimvirinae</taxon>
        <taxon>Limestonevirus</taxon>
        <taxon>Limestonevirus RC2014</taxon>
    </lineage>
</organism>
<dbReference type="Proteomes" id="UP000028741">
    <property type="component" value="Segment"/>
</dbReference>
<name>A0A075E104_9CAUD</name>
<dbReference type="KEGG" id="vg:22113324"/>
<evidence type="ECO:0000313" key="1">
    <source>
        <dbReference type="EMBL" id="AHZ60248.1"/>
    </source>
</evidence>
<dbReference type="RefSeq" id="YP_009103005.1">
    <property type="nucleotide sequence ID" value="NC_025452.1"/>
</dbReference>
<accession>A0A075E104</accession>
<proteinExistence type="predicted"/>
<keyword evidence="2" id="KW-1185">Reference proteome</keyword>
<reference evidence="1 2" key="1">
    <citation type="journal article" date="2014" name="Arch. Virol.">
        <title>Complete genome sequence of a broad-host-range lytic Dickeya spp. bacteriophage ?D5.</title>
        <authorList>
            <person name="Czajkowski R."/>
            <person name="Ozymko Z."/>
            <person name="Zwirowski S."/>
            <person name="Lojkowska E."/>
        </authorList>
    </citation>
    <scope>NUCLEOTIDE SEQUENCE [LARGE SCALE GENOMIC DNA]</scope>
</reference>
<gene>
    <name evidence="1" type="ORF">DA66_0166</name>
</gene>
<sequence>MLTNDVYFKYARQAYGSHRVTDKFLIDSFQFEGETREYSHKNFPPREVHGDQFVKLFCRCGGCDFTDDGYAMHVYCCNCCGKYITVYRRTDHGQETRNQES</sequence>
<dbReference type="EMBL" id="KJ716335">
    <property type="protein sequence ID" value="AHZ60248.1"/>
    <property type="molecule type" value="Genomic_DNA"/>
</dbReference>